<dbReference type="RefSeq" id="WP_072969727.1">
    <property type="nucleotide sequence ID" value="NZ_FRBY01000001.1"/>
</dbReference>
<reference evidence="3" key="1">
    <citation type="submission" date="2016-11" db="EMBL/GenBank/DDBJ databases">
        <authorList>
            <person name="Varghese N."/>
            <person name="Submissions S."/>
        </authorList>
    </citation>
    <scope>NUCLEOTIDE SEQUENCE [LARGE SCALE GENOMIC DNA]</scope>
    <source>
        <strain evidence="3">DSM 1811</strain>
    </source>
</reference>
<proteinExistence type="predicted"/>
<keyword evidence="1" id="KW-0472">Membrane</keyword>
<evidence type="ECO:0000313" key="3">
    <source>
        <dbReference type="Proteomes" id="UP000184121"/>
    </source>
</evidence>
<keyword evidence="1" id="KW-0812">Transmembrane</keyword>
<dbReference type="Proteomes" id="UP000184121">
    <property type="component" value="Unassembled WGS sequence"/>
</dbReference>
<dbReference type="OrthoDB" id="965642at2"/>
<accession>A0A1M6Z469</accession>
<evidence type="ECO:0000256" key="1">
    <source>
        <dbReference type="SAM" id="Phobius"/>
    </source>
</evidence>
<name>A0A1M6Z469_9FLAO</name>
<protein>
    <submittedName>
        <fullName evidence="2">Uncharacterized protein</fullName>
    </submittedName>
</protein>
<gene>
    <name evidence="2" type="ORF">SAMN05444366_0108</name>
</gene>
<sequence length="148" mass="16922">MQDKKTKRKQNILLFGVIGVAVALAVYFQFFLSETAVETKTEVKELVSKYNKNCPLKIQEGIRLDSVSLPNLPEEKAVQYNLTLLNVEKETAEIEVIKTEIEKSLISTAKANPGLQVFRDNDYTLIYSYKDKKNVSLFDVKILPDQYK</sequence>
<feature type="transmembrane region" description="Helical" evidence="1">
    <location>
        <begin position="12"/>
        <end position="32"/>
    </location>
</feature>
<evidence type="ECO:0000313" key="2">
    <source>
        <dbReference type="EMBL" id="SHL25163.1"/>
    </source>
</evidence>
<keyword evidence="1" id="KW-1133">Transmembrane helix</keyword>
<keyword evidence="3" id="KW-1185">Reference proteome</keyword>
<organism evidence="2 3">
    <name type="scientific">Flavobacterium saccharophilum</name>
    <dbReference type="NCBI Taxonomy" id="29534"/>
    <lineage>
        <taxon>Bacteria</taxon>
        <taxon>Pseudomonadati</taxon>
        <taxon>Bacteroidota</taxon>
        <taxon>Flavobacteriia</taxon>
        <taxon>Flavobacteriales</taxon>
        <taxon>Flavobacteriaceae</taxon>
        <taxon>Flavobacterium</taxon>
    </lineage>
</organism>
<dbReference type="STRING" id="29534.SAMN05444366_0108"/>
<dbReference type="AlphaFoldDB" id="A0A1M6Z469"/>
<dbReference type="EMBL" id="FRBY01000001">
    <property type="protein sequence ID" value="SHL25163.1"/>
    <property type="molecule type" value="Genomic_DNA"/>
</dbReference>